<proteinExistence type="predicted"/>
<organism evidence="1">
    <name type="scientific">Anisakis simplex</name>
    <name type="common">Herring worm</name>
    <dbReference type="NCBI Taxonomy" id="6269"/>
    <lineage>
        <taxon>Eukaryota</taxon>
        <taxon>Metazoa</taxon>
        <taxon>Ecdysozoa</taxon>
        <taxon>Nematoda</taxon>
        <taxon>Chromadorea</taxon>
        <taxon>Rhabditida</taxon>
        <taxon>Spirurina</taxon>
        <taxon>Ascaridomorpha</taxon>
        <taxon>Ascaridoidea</taxon>
        <taxon>Anisakidae</taxon>
        <taxon>Anisakis</taxon>
        <taxon>Anisakis simplex complex</taxon>
    </lineage>
</organism>
<sequence>LLFYVKLSAIQLRMHRCICHLRRLVSIDNTHF</sequence>
<dbReference type="AlphaFoldDB" id="A0A0M3JF89"/>
<dbReference type="WBParaSite" id="ASIM_0000628901-mRNA-1">
    <property type="protein sequence ID" value="ASIM_0000628901-mRNA-1"/>
    <property type="gene ID" value="ASIM_0000628901"/>
</dbReference>
<name>A0A0M3JF89_ANISI</name>
<evidence type="ECO:0000313" key="1">
    <source>
        <dbReference type="WBParaSite" id="ASIM_0000628901-mRNA-1"/>
    </source>
</evidence>
<accession>A0A0M3JF89</accession>
<reference evidence="1" key="1">
    <citation type="submission" date="2017-02" db="UniProtKB">
        <authorList>
            <consortium name="WormBaseParasite"/>
        </authorList>
    </citation>
    <scope>IDENTIFICATION</scope>
</reference>
<protein>
    <submittedName>
        <fullName evidence="1">Uncharacterized protein</fullName>
    </submittedName>
</protein>